<dbReference type="SUPFAM" id="SSF54611">
    <property type="entry name" value="SecB-like"/>
    <property type="match status" value="1"/>
</dbReference>
<sequence>MPQTGTFPAHDRHQPRQRRVQSRPPGAQPPAGPHFRVLTQYVRDFSFENPKAPESLRFEGKPQIDMGVEMNAQGRADGLFEIDLKLSVKAASGDQPMFQIELLYGGLFQIGGVEEKDIEKMLLIECPRYLFPFARQIIATATSDGGFYPPFLLEPLDFAAIYAARKAQQNGAPAIPPAQGQA</sequence>
<dbReference type="GO" id="GO:0005737">
    <property type="term" value="C:cytoplasm"/>
    <property type="evidence" value="ECO:0007669"/>
    <property type="project" value="UniProtKB-SubCell"/>
</dbReference>
<protein>
    <recommendedName>
        <fullName evidence="6">Protein-export protein SecB</fullName>
    </recommendedName>
</protein>
<evidence type="ECO:0000256" key="3">
    <source>
        <dbReference type="ARBA" id="ARBA00022927"/>
    </source>
</evidence>
<comment type="similarity">
    <text evidence="1 6">Belongs to the SecB family.</text>
</comment>
<evidence type="ECO:0000256" key="4">
    <source>
        <dbReference type="ARBA" id="ARBA00023010"/>
    </source>
</evidence>
<dbReference type="PRINTS" id="PR01594">
    <property type="entry name" value="SECBCHAPRONE"/>
</dbReference>
<keyword evidence="5 6" id="KW-0143">Chaperone</keyword>
<dbReference type="InterPro" id="IPR003708">
    <property type="entry name" value="SecB"/>
</dbReference>
<feature type="region of interest" description="Disordered" evidence="7">
    <location>
        <begin position="1"/>
        <end position="33"/>
    </location>
</feature>
<evidence type="ECO:0000313" key="9">
    <source>
        <dbReference type="Proteomes" id="UP000016569"/>
    </source>
</evidence>
<keyword evidence="6" id="KW-0963">Cytoplasm</keyword>
<evidence type="ECO:0000256" key="6">
    <source>
        <dbReference type="HAMAP-Rule" id="MF_00821"/>
    </source>
</evidence>
<dbReference type="PANTHER" id="PTHR36918:SF1">
    <property type="entry name" value="PROTEIN-EXPORT PROTEIN SECB"/>
    <property type="match status" value="1"/>
</dbReference>
<evidence type="ECO:0000313" key="8">
    <source>
        <dbReference type="EMBL" id="GAD58879.1"/>
    </source>
</evidence>
<dbReference type="Proteomes" id="UP000016569">
    <property type="component" value="Unassembled WGS sequence"/>
</dbReference>
<dbReference type="GO" id="GO:0006457">
    <property type="term" value="P:protein folding"/>
    <property type="evidence" value="ECO:0007669"/>
    <property type="project" value="UniProtKB-UniRule"/>
</dbReference>
<gene>
    <name evidence="6" type="primary">secB</name>
    <name evidence="8" type="ORF">MBEBAB_1129</name>
</gene>
<dbReference type="GO" id="GO:0051262">
    <property type="term" value="P:protein tetramerization"/>
    <property type="evidence" value="ECO:0007669"/>
    <property type="project" value="InterPro"/>
</dbReference>
<reference evidence="9" key="1">
    <citation type="journal article" date="2013" name="Genome Announc.">
        <title>Draft Genome Sequence of the Dimorphic Prosthecate Bacterium Brevundimonas abyssalis TAR-001T.</title>
        <authorList>
            <person name="Tsubouchi T."/>
            <person name="Nishi S."/>
            <person name="Usui K."/>
            <person name="Shimane Y."/>
            <person name="Takaki Y."/>
            <person name="Maruyama T."/>
            <person name="Hatada Y."/>
        </authorList>
    </citation>
    <scope>NUCLEOTIDE SEQUENCE [LARGE SCALE GENOMIC DNA]</scope>
    <source>
        <strain evidence="9">TAR-001</strain>
    </source>
</reference>
<evidence type="ECO:0000256" key="5">
    <source>
        <dbReference type="ARBA" id="ARBA00023186"/>
    </source>
</evidence>
<dbReference type="PANTHER" id="PTHR36918">
    <property type="match status" value="1"/>
</dbReference>
<comment type="caution">
    <text evidence="8">The sequence shown here is derived from an EMBL/GenBank/DDBJ whole genome shotgun (WGS) entry which is preliminary data.</text>
</comment>
<keyword evidence="3 6" id="KW-0653">Protein transport</keyword>
<comment type="subunit">
    <text evidence="6">Homotetramer, a dimer of dimers. One homotetramer interacts with 1 SecA dimer.</text>
</comment>
<dbReference type="Pfam" id="PF02556">
    <property type="entry name" value="SecB"/>
    <property type="match status" value="1"/>
</dbReference>
<dbReference type="HAMAP" id="MF_00821">
    <property type="entry name" value="SecB"/>
    <property type="match status" value="1"/>
</dbReference>
<dbReference type="NCBIfam" id="TIGR00809">
    <property type="entry name" value="secB"/>
    <property type="match status" value="1"/>
</dbReference>
<dbReference type="InterPro" id="IPR035958">
    <property type="entry name" value="SecB-like_sf"/>
</dbReference>
<accession>A0A8E0KKQ9</accession>
<comment type="subcellular location">
    <subcellularLocation>
        <location evidence="6">Cytoplasm</location>
    </subcellularLocation>
</comment>
<dbReference type="GO" id="GO:0051082">
    <property type="term" value="F:unfolded protein binding"/>
    <property type="evidence" value="ECO:0007669"/>
    <property type="project" value="InterPro"/>
</dbReference>
<evidence type="ECO:0000256" key="7">
    <source>
        <dbReference type="SAM" id="MobiDB-lite"/>
    </source>
</evidence>
<organism evidence="8 9">
    <name type="scientific">Brevundimonas abyssalis TAR-001</name>
    <dbReference type="NCBI Taxonomy" id="1391729"/>
    <lineage>
        <taxon>Bacteria</taxon>
        <taxon>Pseudomonadati</taxon>
        <taxon>Pseudomonadota</taxon>
        <taxon>Alphaproteobacteria</taxon>
        <taxon>Caulobacterales</taxon>
        <taxon>Caulobacteraceae</taxon>
        <taxon>Brevundimonas</taxon>
    </lineage>
</organism>
<evidence type="ECO:0000256" key="2">
    <source>
        <dbReference type="ARBA" id="ARBA00022448"/>
    </source>
</evidence>
<keyword evidence="2 6" id="KW-0813">Transport</keyword>
<dbReference type="GO" id="GO:0015031">
    <property type="term" value="P:protein transport"/>
    <property type="evidence" value="ECO:0007669"/>
    <property type="project" value="UniProtKB-UniRule"/>
</dbReference>
<dbReference type="EMBL" id="BATC01000013">
    <property type="protein sequence ID" value="GAD58879.1"/>
    <property type="molecule type" value="Genomic_DNA"/>
</dbReference>
<dbReference type="AlphaFoldDB" id="A0A8E0KKQ9"/>
<comment type="function">
    <text evidence="6">One of the proteins required for the normal export of preproteins out of the cell cytoplasm. It is a molecular chaperone that binds to a subset of precursor proteins, maintaining them in a translocation-competent state. It also specifically binds to its receptor SecA.</text>
</comment>
<proteinExistence type="inferred from homology"/>
<dbReference type="NCBIfam" id="NF004392">
    <property type="entry name" value="PRK05751.1-3"/>
    <property type="match status" value="1"/>
</dbReference>
<evidence type="ECO:0000256" key="1">
    <source>
        <dbReference type="ARBA" id="ARBA00009990"/>
    </source>
</evidence>
<keyword evidence="9" id="KW-1185">Reference proteome</keyword>
<dbReference type="Gene3D" id="3.10.420.10">
    <property type="entry name" value="SecB-like"/>
    <property type="match status" value="1"/>
</dbReference>
<keyword evidence="4 6" id="KW-0811">Translocation</keyword>
<name>A0A8E0KKQ9_9CAUL</name>